<protein>
    <submittedName>
        <fullName evidence="1">Uncharacterized protein</fullName>
    </submittedName>
</protein>
<dbReference type="Proteomes" id="UP001460270">
    <property type="component" value="Unassembled WGS sequence"/>
</dbReference>
<evidence type="ECO:0000313" key="1">
    <source>
        <dbReference type="EMBL" id="KAK7884204.1"/>
    </source>
</evidence>
<gene>
    <name evidence="1" type="ORF">WMY93_027327</name>
</gene>
<proteinExistence type="predicted"/>
<evidence type="ECO:0000313" key="2">
    <source>
        <dbReference type="Proteomes" id="UP001460270"/>
    </source>
</evidence>
<accession>A0AAW0MZE1</accession>
<organism evidence="1 2">
    <name type="scientific">Mugilogobius chulae</name>
    <name type="common">yellowstripe goby</name>
    <dbReference type="NCBI Taxonomy" id="88201"/>
    <lineage>
        <taxon>Eukaryota</taxon>
        <taxon>Metazoa</taxon>
        <taxon>Chordata</taxon>
        <taxon>Craniata</taxon>
        <taxon>Vertebrata</taxon>
        <taxon>Euteleostomi</taxon>
        <taxon>Actinopterygii</taxon>
        <taxon>Neopterygii</taxon>
        <taxon>Teleostei</taxon>
        <taxon>Neoteleostei</taxon>
        <taxon>Acanthomorphata</taxon>
        <taxon>Gobiaria</taxon>
        <taxon>Gobiiformes</taxon>
        <taxon>Gobioidei</taxon>
        <taxon>Gobiidae</taxon>
        <taxon>Gobionellinae</taxon>
        <taxon>Mugilogobius</taxon>
    </lineage>
</organism>
<keyword evidence="2" id="KW-1185">Reference proteome</keyword>
<sequence>MDLIRVSVKIRENGHAESKYREQVLERMFVALLDIPVNPVSWSKPCPIIRTTVDDGWSCLPPSCHGICCKGSLYPALYTFHAHWVDGQQL</sequence>
<dbReference type="AlphaFoldDB" id="A0AAW0MZE1"/>
<name>A0AAW0MZE1_9GOBI</name>
<comment type="caution">
    <text evidence="1">The sequence shown here is derived from an EMBL/GenBank/DDBJ whole genome shotgun (WGS) entry which is preliminary data.</text>
</comment>
<reference evidence="2" key="1">
    <citation type="submission" date="2024-04" db="EMBL/GenBank/DDBJ databases">
        <title>Salinicola lusitanus LLJ914,a marine bacterium isolated from the Okinawa Trough.</title>
        <authorList>
            <person name="Li J."/>
        </authorList>
    </citation>
    <scope>NUCLEOTIDE SEQUENCE [LARGE SCALE GENOMIC DNA]</scope>
</reference>
<dbReference type="EMBL" id="JBBPFD010000020">
    <property type="protein sequence ID" value="KAK7884204.1"/>
    <property type="molecule type" value="Genomic_DNA"/>
</dbReference>